<feature type="region of interest" description="Disordered" evidence="1">
    <location>
        <begin position="28"/>
        <end position="48"/>
    </location>
</feature>
<protein>
    <submittedName>
        <fullName evidence="2">Uncharacterized protein</fullName>
    </submittedName>
</protein>
<evidence type="ECO:0000256" key="1">
    <source>
        <dbReference type="SAM" id="MobiDB-lite"/>
    </source>
</evidence>
<dbReference type="EMBL" id="BAABDO010000030">
    <property type="protein sequence ID" value="GAA4139561.1"/>
    <property type="molecule type" value="Genomic_DNA"/>
</dbReference>
<evidence type="ECO:0000313" key="2">
    <source>
        <dbReference type="EMBL" id="GAA4139561.1"/>
    </source>
</evidence>
<name>A0ABP7YQY3_9ACTN</name>
<proteinExistence type="predicted"/>
<accession>A0ABP7YQY3</accession>
<reference evidence="3" key="1">
    <citation type="journal article" date="2019" name="Int. J. Syst. Evol. Microbiol.">
        <title>The Global Catalogue of Microorganisms (GCM) 10K type strain sequencing project: providing services to taxonomists for standard genome sequencing and annotation.</title>
        <authorList>
            <consortium name="The Broad Institute Genomics Platform"/>
            <consortium name="The Broad Institute Genome Sequencing Center for Infectious Disease"/>
            <person name="Wu L."/>
            <person name="Ma J."/>
        </authorList>
    </citation>
    <scope>NUCLEOTIDE SEQUENCE [LARGE SCALE GENOMIC DNA]</scope>
    <source>
        <strain evidence="3">JCM 17316</strain>
    </source>
</reference>
<comment type="caution">
    <text evidence="2">The sequence shown here is derived from an EMBL/GenBank/DDBJ whole genome shotgun (WGS) entry which is preliminary data.</text>
</comment>
<dbReference type="Proteomes" id="UP001500266">
    <property type="component" value="Unassembled WGS sequence"/>
</dbReference>
<feature type="compositionally biased region" description="Basic residues" evidence="1">
    <location>
        <begin position="34"/>
        <end position="48"/>
    </location>
</feature>
<keyword evidence="3" id="KW-1185">Reference proteome</keyword>
<sequence>MPAEPRATPANGRSVVDRLITLRRQNLINSSPTRPHRTARRRTGFHSHLGKRRIRRAQGSGTVMAQTTVLSGAEVPLPEASSCLAPYAIRESLVIATRRRAPSAETA</sequence>
<organism evidence="2 3">
    <name type="scientific">Actinomadura keratinilytica</name>
    <dbReference type="NCBI Taxonomy" id="547461"/>
    <lineage>
        <taxon>Bacteria</taxon>
        <taxon>Bacillati</taxon>
        <taxon>Actinomycetota</taxon>
        <taxon>Actinomycetes</taxon>
        <taxon>Streptosporangiales</taxon>
        <taxon>Thermomonosporaceae</taxon>
        <taxon>Actinomadura</taxon>
    </lineage>
</organism>
<evidence type="ECO:0000313" key="3">
    <source>
        <dbReference type="Proteomes" id="UP001500266"/>
    </source>
</evidence>
<gene>
    <name evidence="2" type="ORF">GCM10022416_25930</name>
</gene>